<dbReference type="GO" id="GO:0003677">
    <property type="term" value="F:DNA binding"/>
    <property type="evidence" value="ECO:0007669"/>
    <property type="project" value="InterPro"/>
</dbReference>
<protein>
    <recommendedName>
        <fullName evidence="6">Heat-inducible transcription repressor HrcA</fullName>
    </recommendedName>
</protein>
<keyword evidence="10" id="KW-1185">Reference proteome</keyword>
<keyword evidence="4 6" id="KW-0804">Transcription</keyword>
<name>A0A7I8DEM6_9BACL</name>
<evidence type="ECO:0000259" key="8">
    <source>
        <dbReference type="Pfam" id="PF03444"/>
    </source>
</evidence>
<evidence type="ECO:0000313" key="10">
    <source>
        <dbReference type="Proteomes" id="UP000593802"/>
    </source>
</evidence>
<dbReference type="Gene3D" id="3.30.450.40">
    <property type="match status" value="1"/>
</dbReference>
<dbReference type="PANTHER" id="PTHR34824">
    <property type="entry name" value="HEAT-INDUCIBLE TRANSCRIPTION REPRESSOR HRCA"/>
    <property type="match status" value="1"/>
</dbReference>
<keyword evidence="2 6" id="KW-0805">Transcription regulation</keyword>
<keyword evidence="3 6" id="KW-0346">Stress response</keyword>
<dbReference type="InterPro" id="IPR002571">
    <property type="entry name" value="HrcA"/>
</dbReference>
<evidence type="ECO:0000256" key="1">
    <source>
        <dbReference type="ARBA" id="ARBA00022491"/>
    </source>
</evidence>
<dbReference type="Gene3D" id="1.10.10.10">
    <property type="entry name" value="Winged helix-like DNA-binding domain superfamily/Winged helix DNA-binding domain"/>
    <property type="match status" value="1"/>
</dbReference>
<dbReference type="InterPro" id="IPR005104">
    <property type="entry name" value="WHTH_HrcA_DNA-bd"/>
</dbReference>
<evidence type="ECO:0000256" key="5">
    <source>
        <dbReference type="ARBA" id="ARBA00055319"/>
    </source>
</evidence>
<evidence type="ECO:0000259" key="7">
    <source>
        <dbReference type="Pfam" id="PF01628"/>
    </source>
</evidence>
<dbReference type="PANTHER" id="PTHR34824:SF1">
    <property type="entry name" value="HEAT-INDUCIBLE TRANSCRIPTION REPRESSOR HRCA"/>
    <property type="match status" value="1"/>
</dbReference>
<dbReference type="InterPro" id="IPR023120">
    <property type="entry name" value="WHTH_transcript_rep_HrcA_IDD"/>
</dbReference>
<dbReference type="SUPFAM" id="SSF55781">
    <property type="entry name" value="GAF domain-like"/>
    <property type="match status" value="1"/>
</dbReference>
<feature type="domain" description="Winged helix-turn-helix transcription repressor HrcA DNA-binding" evidence="8">
    <location>
        <begin position="1"/>
        <end position="72"/>
    </location>
</feature>
<evidence type="ECO:0000256" key="4">
    <source>
        <dbReference type="ARBA" id="ARBA00023163"/>
    </source>
</evidence>
<evidence type="ECO:0000256" key="3">
    <source>
        <dbReference type="ARBA" id="ARBA00023016"/>
    </source>
</evidence>
<dbReference type="InterPro" id="IPR036390">
    <property type="entry name" value="WH_DNA-bd_sf"/>
</dbReference>
<dbReference type="InterPro" id="IPR036388">
    <property type="entry name" value="WH-like_DNA-bd_sf"/>
</dbReference>
<dbReference type="HAMAP" id="MF_00081">
    <property type="entry name" value="HrcA"/>
    <property type="match status" value="1"/>
</dbReference>
<dbReference type="PIRSF" id="PIRSF005485">
    <property type="entry name" value="HrcA"/>
    <property type="match status" value="1"/>
</dbReference>
<evidence type="ECO:0000313" key="9">
    <source>
        <dbReference type="EMBL" id="BCJ88603.1"/>
    </source>
</evidence>
<dbReference type="AlphaFoldDB" id="A0A7I8DEM6"/>
<keyword evidence="1 6" id="KW-0678">Repressor</keyword>
<dbReference type="Pfam" id="PF01628">
    <property type="entry name" value="HrcA"/>
    <property type="match status" value="1"/>
</dbReference>
<feature type="domain" description="Heat-inducible transcription repressor HrcA C-terminal" evidence="7">
    <location>
        <begin position="104"/>
        <end position="323"/>
    </location>
</feature>
<organism evidence="9 10">
    <name type="scientific">Effusibacillus dendaii</name>
    <dbReference type="NCBI Taxonomy" id="2743772"/>
    <lineage>
        <taxon>Bacteria</taxon>
        <taxon>Bacillati</taxon>
        <taxon>Bacillota</taxon>
        <taxon>Bacilli</taxon>
        <taxon>Bacillales</taxon>
        <taxon>Alicyclobacillaceae</taxon>
        <taxon>Effusibacillus</taxon>
    </lineage>
</organism>
<evidence type="ECO:0000256" key="2">
    <source>
        <dbReference type="ARBA" id="ARBA00023015"/>
    </source>
</evidence>
<dbReference type="EMBL" id="AP023366">
    <property type="protein sequence ID" value="BCJ88603.1"/>
    <property type="molecule type" value="Genomic_DNA"/>
</dbReference>
<evidence type="ECO:0000256" key="6">
    <source>
        <dbReference type="HAMAP-Rule" id="MF_00081"/>
    </source>
</evidence>
<dbReference type="Proteomes" id="UP000593802">
    <property type="component" value="Chromosome"/>
</dbReference>
<reference evidence="9 10" key="1">
    <citation type="submission" date="2020-08" db="EMBL/GenBank/DDBJ databases">
        <title>Complete Genome Sequence of Effusibacillus dendaii Strain skT53, Isolated from Farmland soil.</title>
        <authorList>
            <person name="Konishi T."/>
            <person name="Kawasaki H."/>
        </authorList>
    </citation>
    <scope>NUCLEOTIDE SEQUENCE [LARGE SCALE GENOMIC DNA]</scope>
    <source>
        <strain evidence="10">skT53</strain>
    </source>
</reference>
<comment type="similarity">
    <text evidence="6">Belongs to the HrcA family.</text>
</comment>
<dbReference type="InterPro" id="IPR029016">
    <property type="entry name" value="GAF-like_dom_sf"/>
</dbReference>
<dbReference type="FunFam" id="1.10.10.10:FF:000049">
    <property type="entry name" value="Heat-inducible transcription repressor HrcA"/>
    <property type="match status" value="1"/>
</dbReference>
<dbReference type="Pfam" id="PF03444">
    <property type="entry name" value="WHD_HrcA"/>
    <property type="match status" value="1"/>
</dbReference>
<dbReference type="RefSeq" id="WP_200759184.1">
    <property type="nucleotide sequence ID" value="NZ_AP023366.1"/>
</dbReference>
<dbReference type="InterPro" id="IPR021153">
    <property type="entry name" value="HrcA_C"/>
</dbReference>
<gene>
    <name evidence="6 9" type="primary">hrcA</name>
    <name evidence="9" type="ORF">skT53_35880</name>
</gene>
<comment type="function">
    <text evidence="5 6">Negative regulator of class I heat shock genes (grpE-dnaK-dnaJ and groELS operons). Prevents heat-shock induction of these operons.</text>
</comment>
<sequence>MLTERQQMILRMIVEDYIRSAEPVGSRTISKHTEVSFSPATIRNVMSDLEDMGFLEQPHTSAGRIPSQKGYRFYVDNLVHPFRLTREEIQLLKKTIIDQIDVMEQTVQQTAQILSSLTNYTALVLGPQLQENKLKHIQLIPLSERTAVAIIVTDSGHVENKKVSVPDGISTDDIQKFVAILNEKLIGISLNQLKAKLYSEIMGELNRYIHRFEGVMTMLDQIVPLEKDDRLYLGGTTKILNQPEFQDVEKLRPLLDMLETNQDIVHLLTQNDMPGIQVRIGMENDLEQLKDCSLVTTSYYIDGKPAGTIGVLGPTRMEYGRVIGVMDYLTILLSDLMTRLHRQ</sequence>
<dbReference type="SUPFAM" id="SSF46785">
    <property type="entry name" value="Winged helix' DNA-binding domain"/>
    <property type="match status" value="1"/>
</dbReference>
<dbReference type="KEGG" id="eff:skT53_35880"/>
<accession>A0A7I8DEM6</accession>
<proteinExistence type="inferred from homology"/>
<dbReference type="NCBIfam" id="TIGR00331">
    <property type="entry name" value="hrcA"/>
    <property type="match status" value="1"/>
</dbReference>
<dbReference type="Gene3D" id="3.30.390.60">
    <property type="entry name" value="Heat-inducible transcription repressor hrca homolog, domain 3"/>
    <property type="match status" value="1"/>
</dbReference>
<dbReference type="GO" id="GO:0045892">
    <property type="term" value="P:negative regulation of DNA-templated transcription"/>
    <property type="evidence" value="ECO:0007669"/>
    <property type="project" value="UniProtKB-UniRule"/>
</dbReference>